<feature type="modified residue" description="4-aspartylphosphate" evidence="2">
    <location>
        <position position="51"/>
    </location>
</feature>
<keyword evidence="6" id="KW-1185">Reference proteome</keyword>
<dbReference type="PANTHER" id="PTHR44591">
    <property type="entry name" value="STRESS RESPONSE REGULATOR PROTEIN 1"/>
    <property type="match status" value="1"/>
</dbReference>
<feature type="domain" description="Response regulatory" evidence="3">
    <location>
        <begin position="2"/>
        <end position="116"/>
    </location>
</feature>
<reference evidence="6" key="2">
    <citation type="submission" date="2013-07" db="EMBL/GenBank/DDBJ databases">
        <authorList>
            <person name="Morais-Silva F.O."/>
            <person name="Rezende A.M."/>
            <person name="Pimentel C."/>
            <person name="Resende D.M."/>
            <person name="Santos C.I."/>
            <person name="Clemente C."/>
            <person name="de Oliveira L.M."/>
            <person name="da Silva S.M."/>
            <person name="Costa D.A."/>
            <person name="Varela-Raposo A."/>
            <person name="Horacio E.C.A."/>
            <person name="Matos M."/>
            <person name="Flores O."/>
            <person name="Ruiz J.C."/>
            <person name="Rodrigues-Pousada C."/>
        </authorList>
    </citation>
    <scope>NUCLEOTIDE SEQUENCE [LARGE SCALE GENOMIC DNA]</scope>
    <source>
        <strain evidence="6">ATCC 19364 / DSM 1382 / NCIMB 9332 / VKM B-1759</strain>
    </source>
</reference>
<dbReference type="InterPro" id="IPR050595">
    <property type="entry name" value="Bact_response_regulator"/>
</dbReference>
<dbReference type="PROSITE" id="PS50801">
    <property type="entry name" value="STAS"/>
    <property type="match status" value="1"/>
</dbReference>
<dbReference type="InterPro" id="IPR001789">
    <property type="entry name" value="Sig_transdc_resp-reg_receiver"/>
</dbReference>
<protein>
    <submittedName>
        <fullName evidence="5">Putative anti-sigma-factor antagonist</fullName>
    </submittedName>
</protein>
<evidence type="ECO:0000259" key="4">
    <source>
        <dbReference type="PROSITE" id="PS50801"/>
    </source>
</evidence>
<dbReference type="HOGENOM" id="CLU_1159617_0_0_7"/>
<dbReference type="Gene3D" id="3.30.750.24">
    <property type="entry name" value="STAS domain"/>
    <property type="match status" value="1"/>
</dbReference>
<dbReference type="PANTHER" id="PTHR44591:SF3">
    <property type="entry name" value="RESPONSE REGULATORY DOMAIN-CONTAINING PROTEIN"/>
    <property type="match status" value="1"/>
</dbReference>
<dbReference type="SUPFAM" id="SSF52091">
    <property type="entry name" value="SpoIIaa-like"/>
    <property type="match status" value="1"/>
</dbReference>
<proteinExistence type="predicted"/>
<dbReference type="RefSeq" id="WP_021759818.1">
    <property type="nucleotide sequence ID" value="NC_022444.1"/>
</dbReference>
<sequence>MRILLIDDERPTLDMMQLFLEAYGYEILTAENGEEGVAMYQRERPEVVITDIKMPGMDGIEVLTRIKALDPVTEVVVVTGHGDMDLAIQALNLNAADFINKPVQKDALEAALRRAQERISRHLGAENRVSMEDRGPVTVLEIQGNITSRSETVLQDAYNSLIASEKQRVVLKLQETATINGAGIALLTQLLMEGARKGMKAGITGISDNFRRVFEVVGVTRFATLYEGEEEAVEALSRL</sequence>
<evidence type="ECO:0000259" key="3">
    <source>
        <dbReference type="PROSITE" id="PS50110"/>
    </source>
</evidence>
<evidence type="ECO:0000256" key="1">
    <source>
        <dbReference type="ARBA" id="ARBA00022553"/>
    </source>
</evidence>
<dbReference type="InterPro" id="IPR002645">
    <property type="entry name" value="STAS_dom"/>
</dbReference>
<dbReference type="EMBL" id="CP006585">
    <property type="protein sequence ID" value="AGW13046.1"/>
    <property type="molecule type" value="Genomic_DNA"/>
</dbReference>
<dbReference type="eggNOG" id="COG2204">
    <property type="taxonomic scope" value="Bacteria"/>
</dbReference>
<dbReference type="PATRIC" id="fig|1121448.10.peg.1180"/>
<keyword evidence="1 2" id="KW-0597">Phosphoprotein</keyword>
<name>T2GAA3_MEGG1</name>
<dbReference type="OrthoDB" id="9800029at2"/>
<evidence type="ECO:0000256" key="2">
    <source>
        <dbReference type="PROSITE-ProRule" id="PRU00169"/>
    </source>
</evidence>
<dbReference type="STRING" id="1121448.DGI_1190"/>
<dbReference type="InterPro" id="IPR036513">
    <property type="entry name" value="STAS_dom_sf"/>
</dbReference>
<dbReference type="Pfam" id="PF00072">
    <property type="entry name" value="Response_reg"/>
    <property type="match status" value="1"/>
</dbReference>
<evidence type="ECO:0000313" key="5">
    <source>
        <dbReference type="EMBL" id="AGW13046.1"/>
    </source>
</evidence>
<evidence type="ECO:0000313" key="6">
    <source>
        <dbReference type="Proteomes" id="UP000016587"/>
    </source>
</evidence>
<dbReference type="KEGG" id="dgg:DGI_1190"/>
<dbReference type="GO" id="GO:0000160">
    <property type="term" value="P:phosphorelay signal transduction system"/>
    <property type="evidence" value="ECO:0007669"/>
    <property type="project" value="InterPro"/>
</dbReference>
<organism evidence="5 6">
    <name type="scientific">Megalodesulfovibrio gigas (strain ATCC 19364 / DSM 1382 / NCIMB 9332 / VKM B-1759)</name>
    <name type="common">Desulfovibrio gigas</name>
    <dbReference type="NCBI Taxonomy" id="1121448"/>
    <lineage>
        <taxon>Bacteria</taxon>
        <taxon>Pseudomonadati</taxon>
        <taxon>Thermodesulfobacteriota</taxon>
        <taxon>Desulfovibrionia</taxon>
        <taxon>Desulfovibrionales</taxon>
        <taxon>Desulfovibrionaceae</taxon>
        <taxon>Megalodesulfovibrio</taxon>
    </lineage>
</organism>
<dbReference type="InterPro" id="IPR011006">
    <property type="entry name" value="CheY-like_superfamily"/>
</dbReference>
<dbReference type="SMART" id="SM00448">
    <property type="entry name" value="REC"/>
    <property type="match status" value="1"/>
</dbReference>
<dbReference type="PROSITE" id="PS50110">
    <property type="entry name" value="RESPONSE_REGULATORY"/>
    <property type="match status" value="1"/>
</dbReference>
<dbReference type="CDD" id="cd07043">
    <property type="entry name" value="STAS_anti-anti-sigma_factors"/>
    <property type="match status" value="1"/>
</dbReference>
<feature type="domain" description="STAS" evidence="4">
    <location>
        <begin position="127"/>
        <end position="236"/>
    </location>
</feature>
<dbReference type="SUPFAM" id="SSF52172">
    <property type="entry name" value="CheY-like"/>
    <property type="match status" value="1"/>
</dbReference>
<reference evidence="5 6" key="1">
    <citation type="journal article" date="2013" name="J. Bacteriol.">
        <title>Roles of HynAB and Ech, the only two hydrogenases found in the model sulfate reducer Desulfovibrio gigas.</title>
        <authorList>
            <person name="Morais-Silva F.O."/>
            <person name="Santos C.I."/>
            <person name="Rodrigues R."/>
            <person name="Pereira I.A."/>
            <person name="Rodrigues-Pousada C."/>
        </authorList>
    </citation>
    <scope>NUCLEOTIDE SEQUENCE [LARGE SCALE GENOMIC DNA]</scope>
    <source>
        <strain evidence="6">ATCC 19364 / DSM 1382 / NCIMB 9332 / VKM B-1759</strain>
    </source>
</reference>
<dbReference type="Proteomes" id="UP000016587">
    <property type="component" value="Chromosome"/>
</dbReference>
<accession>T2GAA3</accession>
<dbReference type="Gene3D" id="3.40.50.2300">
    <property type="match status" value="1"/>
</dbReference>
<dbReference type="Pfam" id="PF01740">
    <property type="entry name" value="STAS"/>
    <property type="match status" value="1"/>
</dbReference>
<gene>
    <name evidence="5" type="ORF">DGI_1190</name>
</gene>
<dbReference type="AlphaFoldDB" id="T2GAA3"/>